<dbReference type="AlphaFoldDB" id="A0A4C1SWQ5"/>
<feature type="compositionally biased region" description="Basic residues" evidence="1">
    <location>
        <begin position="79"/>
        <end position="93"/>
    </location>
</feature>
<evidence type="ECO:0000313" key="2">
    <source>
        <dbReference type="EMBL" id="GBP06612.1"/>
    </source>
</evidence>
<dbReference type="Proteomes" id="UP000299102">
    <property type="component" value="Unassembled WGS sequence"/>
</dbReference>
<evidence type="ECO:0000256" key="1">
    <source>
        <dbReference type="SAM" id="MobiDB-lite"/>
    </source>
</evidence>
<evidence type="ECO:0000313" key="3">
    <source>
        <dbReference type="Proteomes" id="UP000299102"/>
    </source>
</evidence>
<proteinExistence type="predicted"/>
<sequence length="109" mass="12311">MGVKPLTAQRAKLKLPIYHSENKSISLNEDLSIETSRRLDKEVGLADRGVSVESLRNSVARLPTPTWPVDVIVIKHNNYRPRPPRRRRGRTAVRARQLGPLKTLTPANN</sequence>
<gene>
    <name evidence="2" type="ORF">EVAR_92594_1</name>
</gene>
<comment type="caution">
    <text evidence="2">The sequence shown here is derived from an EMBL/GenBank/DDBJ whole genome shotgun (WGS) entry which is preliminary data.</text>
</comment>
<protein>
    <submittedName>
        <fullName evidence="2">Uncharacterized protein</fullName>
    </submittedName>
</protein>
<accession>A0A4C1SWQ5</accession>
<dbReference type="EMBL" id="BGZK01000023">
    <property type="protein sequence ID" value="GBP06612.1"/>
    <property type="molecule type" value="Genomic_DNA"/>
</dbReference>
<keyword evidence="3" id="KW-1185">Reference proteome</keyword>
<feature type="region of interest" description="Disordered" evidence="1">
    <location>
        <begin position="79"/>
        <end position="109"/>
    </location>
</feature>
<organism evidence="2 3">
    <name type="scientific">Eumeta variegata</name>
    <name type="common">Bagworm moth</name>
    <name type="synonym">Eumeta japonica</name>
    <dbReference type="NCBI Taxonomy" id="151549"/>
    <lineage>
        <taxon>Eukaryota</taxon>
        <taxon>Metazoa</taxon>
        <taxon>Ecdysozoa</taxon>
        <taxon>Arthropoda</taxon>
        <taxon>Hexapoda</taxon>
        <taxon>Insecta</taxon>
        <taxon>Pterygota</taxon>
        <taxon>Neoptera</taxon>
        <taxon>Endopterygota</taxon>
        <taxon>Lepidoptera</taxon>
        <taxon>Glossata</taxon>
        <taxon>Ditrysia</taxon>
        <taxon>Tineoidea</taxon>
        <taxon>Psychidae</taxon>
        <taxon>Oiketicinae</taxon>
        <taxon>Eumeta</taxon>
    </lineage>
</organism>
<reference evidence="2 3" key="1">
    <citation type="journal article" date="2019" name="Commun. Biol.">
        <title>The bagworm genome reveals a unique fibroin gene that provides high tensile strength.</title>
        <authorList>
            <person name="Kono N."/>
            <person name="Nakamura H."/>
            <person name="Ohtoshi R."/>
            <person name="Tomita M."/>
            <person name="Numata K."/>
            <person name="Arakawa K."/>
        </authorList>
    </citation>
    <scope>NUCLEOTIDE SEQUENCE [LARGE SCALE GENOMIC DNA]</scope>
</reference>
<name>A0A4C1SWQ5_EUMVA</name>